<proteinExistence type="predicted"/>
<dbReference type="InterPro" id="IPR036010">
    <property type="entry name" value="2Fe-2S_ferredoxin-like_sf"/>
</dbReference>
<dbReference type="InterPro" id="IPR001041">
    <property type="entry name" value="2Fe-2S_ferredoxin-type"/>
</dbReference>
<keyword evidence="4" id="KW-0479">Metal-binding</keyword>
<protein>
    <submittedName>
        <fullName evidence="11">Ferredoxin-NADP reductase</fullName>
    </submittedName>
</protein>
<accession>A0A366IH93</accession>
<dbReference type="InterPro" id="IPR012675">
    <property type="entry name" value="Beta-grasp_dom_sf"/>
</dbReference>
<dbReference type="GO" id="GO:0016491">
    <property type="term" value="F:oxidoreductase activity"/>
    <property type="evidence" value="ECO:0007669"/>
    <property type="project" value="UniProtKB-KW"/>
</dbReference>
<dbReference type="AlphaFoldDB" id="A0A366IH93"/>
<feature type="compositionally biased region" description="Polar residues" evidence="8">
    <location>
        <begin position="283"/>
        <end position="292"/>
    </location>
</feature>
<keyword evidence="3" id="KW-0001">2Fe-2S</keyword>
<dbReference type="InterPro" id="IPR017938">
    <property type="entry name" value="Riboflavin_synthase-like_b-brl"/>
</dbReference>
<dbReference type="Proteomes" id="UP000253509">
    <property type="component" value="Unassembled WGS sequence"/>
</dbReference>
<dbReference type="PANTHER" id="PTHR47354:SF1">
    <property type="entry name" value="CARNITINE MONOOXYGENASE REDUCTASE SUBUNIT"/>
    <property type="match status" value="1"/>
</dbReference>
<evidence type="ECO:0000256" key="5">
    <source>
        <dbReference type="ARBA" id="ARBA00023002"/>
    </source>
</evidence>
<keyword evidence="5" id="KW-0560">Oxidoreductase</keyword>
<dbReference type="SUPFAM" id="SSF52343">
    <property type="entry name" value="Ferredoxin reductase-like, C-terminal NADP-linked domain"/>
    <property type="match status" value="1"/>
</dbReference>
<comment type="caution">
    <text evidence="11">The sequence shown here is derived from an EMBL/GenBank/DDBJ whole genome shotgun (WGS) entry which is preliminary data.</text>
</comment>
<dbReference type="GO" id="GO:0051537">
    <property type="term" value="F:2 iron, 2 sulfur cluster binding"/>
    <property type="evidence" value="ECO:0007669"/>
    <property type="project" value="UniProtKB-KW"/>
</dbReference>
<keyword evidence="2" id="KW-0285">Flavoprotein</keyword>
<comment type="cofactor">
    <cofactor evidence="1">
        <name>FAD</name>
        <dbReference type="ChEBI" id="CHEBI:57692"/>
    </cofactor>
</comment>
<dbReference type="InterPro" id="IPR006058">
    <property type="entry name" value="2Fe2S_fd_BS"/>
</dbReference>
<feature type="domain" description="2Fe-2S ferredoxin-type" evidence="9">
    <location>
        <begin position="311"/>
        <end position="397"/>
    </location>
</feature>
<feature type="domain" description="FAD-binding FR-type" evidence="10">
    <location>
        <begin position="25"/>
        <end position="137"/>
    </location>
</feature>
<dbReference type="InterPro" id="IPR017927">
    <property type="entry name" value="FAD-bd_FR_type"/>
</dbReference>
<feature type="region of interest" description="Disordered" evidence="8">
    <location>
        <begin position="253"/>
        <end position="308"/>
    </location>
</feature>
<dbReference type="RefSeq" id="WP_220151321.1">
    <property type="nucleotide sequence ID" value="NZ_QNSB01000006.1"/>
</dbReference>
<sequence length="397" mass="40908">MTATMLGSVSIGAFDGVSLDMLIRQGFRPVPITRTQQVAPDVLLVELSPAEATASFPPGSHLEVAVPLPDGPAIRLYSLVTQVGAGEPTGPGEGSGVLRIAILREAAGRGGSAWLHEHLPTCTSLLVRGPRDTFGYRGDTPTFFVAGGIGITPITVMVAAAAEAGIDWHLLYVGRRLESMAFAEDLARTYGTDRVSIHTTAESGRPDVVAAVREWSAEVGAPVTVCTCGPVPLMRALDIGFADDPAITVISEDFDSDVSPPGSTAPGVVTTGSAARSPVLGSPSGTTSTASFRTADAANSPRTTASAGTDQPFVVELGDGSEVDVPPGCSIIEALGQAGIRTLSSCQKGTCGTCETVILDGEADHRDSVLSPEEHAAQETMMICVSRACGPRITLDL</sequence>
<dbReference type="PROSITE" id="PS51384">
    <property type="entry name" value="FAD_FR"/>
    <property type="match status" value="1"/>
</dbReference>
<keyword evidence="7" id="KW-0411">Iron-sulfur</keyword>
<name>A0A366IH93_9MICO</name>
<reference evidence="11 12" key="1">
    <citation type="submission" date="2018-06" db="EMBL/GenBank/DDBJ databases">
        <title>Freshwater and sediment microbial communities from various areas in North America, analyzing microbe dynamics in response to fracking.</title>
        <authorList>
            <person name="Lamendella R."/>
        </authorList>
    </citation>
    <scope>NUCLEOTIDE SEQUENCE [LARGE SCALE GENOMIC DNA]</scope>
    <source>
        <strain evidence="11 12">3b_TX</strain>
    </source>
</reference>
<keyword evidence="12" id="KW-1185">Reference proteome</keyword>
<organism evidence="11 12">
    <name type="scientific">Brevibacterium celere</name>
    <dbReference type="NCBI Taxonomy" id="225845"/>
    <lineage>
        <taxon>Bacteria</taxon>
        <taxon>Bacillati</taxon>
        <taxon>Actinomycetota</taxon>
        <taxon>Actinomycetes</taxon>
        <taxon>Micrococcales</taxon>
        <taxon>Brevibacteriaceae</taxon>
        <taxon>Brevibacterium</taxon>
    </lineage>
</organism>
<evidence type="ECO:0000313" key="11">
    <source>
        <dbReference type="EMBL" id="RBP71223.1"/>
    </source>
</evidence>
<dbReference type="EMBL" id="QNSB01000006">
    <property type="protein sequence ID" value="RBP71223.1"/>
    <property type="molecule type" value="Genomic_DNA"/>
</dbReference>
<evidence type="ECO:0000259" key="10">
    <source>
        <dbReference type="PROSITE" id="PS51384"/>
    </source>
</evidence>
<evidence type="ECO:0000256" key="6">
    <source>
        <dbReference type="ARBA" id="ARBA00023004"/>
    </source>
</evidence>
<evidence type="ECO:0000256" key="1">
    <source>
        <dbReference type="ARBA" id="ARBA00001974"/>
    </source>
</evidence>
<dbReference type="PROSITE" id="PS00197">
    <property type="entry name" value="2FE2S_FER_1"/>
    <property type="match status" value="1"/>
</dbReference>
<dbReference type="Gene3D" id="2.40.30.10">
    <property type="entry name" value="Translation factors"/>
    <property type="match status" value="1"/>
</dbReference>
<keyword evidence="6" id="KW-0408">Iron</keyword>
<dbReference type="CDD" id="cd06185">
    <property type="entry name" value="PDR_like"/>
    <property type="match status" value="1"/>
</dbReference>
<dbReference type="GO" id="GO:0046872">
    <property type="term" value="F:metal ion binding"/>
    <property type="evidence" value="ECO:0007669"/>
    <property type="project" value="UniProtKB-KW"/>
</dbReference>
<evidence type="ECO:0000259" key="9">
    <source>
        <dbReference type="PROSITE" id="PS51085"/>
    </source>
</evidence>
<evidence type="ECO:0000256" key="8">
    <source>
        <dbReference type="SAM" id="MobiDB-lite"/>
    </source>
</evidence>
<evidence type="ECO:0000256" key="3">
    <source>
        <dbReference type="ARBA" id="ARBA00022714"/>
    </source>
</evidence>
<evidence type="ECO:0000256" key="4">
    <source>
        <dbReference type="ARBA" id="ARBA00022723"/>
    </source>
</evidence>
<evidence type="ECO:0000313" key="12">
    <source>
        <dbReference type="Proteomes" id="UP000253509"/>
    </source>
</evidence>
<dbReference type="PANTHER" id="PTHR47354">
    <property type="entry name" value="NADH OXIDOREDUCTASE HCR"/>
    <property type="match status" value="1"/>
</dbReference>
<evidence type="ECO:0000256" key="7">
    <source>
        <dbReference type="ARBA" id="ARBA00023014"/>
    </source>
</evidence>
<dbReference type="SUPFAM" id="SSF54292">
    <property type="entry name" value="2Fe-2S ferredoxin-like"/>
    <property type="match status" value="1"/>
</dbReference>
<dbReference type="SUPFAM" id="SSF63380">
    <property type="entry name" value="Riboflavin synthase domain-like"/>
    <property type="match status" value="1"/>
</dbReference>
<dbReference type="Pfam" id="PF00111">
    <property type="entry name" value="Fer2"/>
    <property type="match status" value="1"/>
</dbReference>
<gene>
    <name evidence="11" type="ORF">DFO65_10666</name>
</gene>
<dbReference type="PRINTS" id="PR00409">
    <property type="entry name" value="PHDIOXRDTASE"/>
</dbReference>
<dbReference type="CDD" id="cd00207">
    <property type="entry name" value="fer2"/>
    <property type="match status" value="1"/>
</dbReference>
<dbReference type="InterPro" id="IPR050415">
    <property type="entry name" value="MRET"/>
</dbReference>
<dbReference type="PROSITE" id="PS51085">
    <property type="entry name" value="2FE2S_FER_2"/>
    <property type="match status" value="1"/>
</dbReference>
<dbReference type="InterPro" id="IPR039261">
    <property type="entry name" value="FNR_nucleotide-bd"/>
</dbReference>
<dbReference type="Gene3D" id="3.10.20.30">
    <property type="match status" value="1"/>
</dbReference>
<evidence type="ECO:0000256" key="2">
    <source>
        <dbReference type="ARBA" id="ARBA00022630"/>
    </source>
</evidence>
<dbReference type="Gene3D" id="3.40.50.80">
    <property type="entry name" value="Nucleotide-binding domain of ferredoxin-NADP reductase (FNR) module"/>
    <property type="match status" value="1"/>
</dbReference>